<evidence type="ECO:0000313" key="2">
    <source>
        <dbReference type="Proteomes" id="UP000273145"/>
    </source>
</evidence>
<dbReference type="KEGG" id="plen:EIM92_22240"/>
<dbReference type="Proteomes" id="UP000273145">
    <property type="component" value="Chromosome"/>
</dbReference>
<dbReference type="EMBL" id="CP034248">
    <property type="protein sequence ID" value="AZK48561.1"/>
    <property type="molecule type" value="Genomic_DNA"/>
</dbReference>
<evidence type="ECO:0000313" key="1">
    <source>
        <dbReference type="EMBL" id="AZK48561.1"/>
    </source>
</evidence>
<keyword evidence="2" id="KW-1185">Reference proteome</keyword>
<organism evidence="1 2">
    <name type="scientific">Paenibacillus lentus</name>
    <dbReference type="NCBI Taxonomy" id="1338368"/>
    <lineage>
        <taxon>Bacteria</taxon>
        <taxon>Bacillati</taxon>
        <taxon>Bacillota</taxon>
        <taxon>Bacilli</taxon>
        <taxon>Bacillales</taxon>
        <taxon>Paenibacillaceae</taxon>
        <taxon>Paenibacillus</taxon>
    </lineage>
</organism>
<gene>
    <name evidence="1" type="ORF">EIM92_22240</name>
</gene>
<dbReference type="RefSeq" id="WP_125084714.1">
    <property type="nucleotide sequence ID" value="NZ_CP034248.1"/>
</dbReference>
<sequence>MFKTNRRSTFTGEEEEVGFIFDSSRELQKYLNEAPWGEVYVTNEKTEYLICVNEYSQLLTWGSADLWFSHFQGERNDE</sequence>
<proteinExistence type="predicted"/>
<protein>
    <submittedName>
        <fullName evidence="1">Uncharacterized protein</fullName>
    </submittedName>
</protein>
<reference evidence="1 2" key="1">
    <citation type="submission" date="2018-11" db="EMBL/GenBank/DDBJ databases">
        <title>Genome sequencing of Paenibacillus lentus DSM25539(T).</title>
        <authorList>
            <person name="Kook J.-K."/>
            <person name="Park S.-N."/>
            <person name="Lim Y.K."/>
        </authorList>
    </citation>
    <scope>NUCLEOTIDE SEQUENCE [LARGE SCALE GENOMIC DNA]</scope>
    <source>
        <strain evidence="1 2">DSM 25539</strain>
    </source>
</reference>
<dbReference type="AlphaFoldDB" id="A0A3Q8S6U6"/>
<accession>A0A3Q8S6U6</accession>
<name>A0A3Q8S6U6_9BACL</name>